<dbReference type="InterPro" id="IPR002835">
    <property type="entry name" value="CofC"/>
</dbReference>
<dbReference type="UniPathway" id="UPA00071"/>
<keyword evidence="2 5" id="KW-0548">Nucleotidyltransferase</keyword>
<keyword evidence="3 5" id="KW-0547">Nucleotide-binding</keyword>
<feature type="region of interest" description="Disordered" evidence="6">
    <location>
        <begin position="92"/>
        <end position="122"/>
    </location>
</feature>
<sequence>MTTVSGIQVLLPIKPPGTAKSRLAGVLDASQRSGLATAMAQDVIAQLVLHPLVTRINLLSDHPGAATLARVPKVRLVSENLLLQRDDGLAANPSAAVPEASDRARPDRSRPDRSRPDRSRPDHNLNALLAAACRQLVQEHPVDDSLILVLHADLPLLTAADIDAAVDCYREQQGMVVATDSAGTGTNLLLFSPGLEPRFCFGPGSREAHVRWAQKRNLPVQVLCRPGLALDIDTSDDLDCLLQMAPASVGEYTRHWLTAAGFVQQPRTNTFTLRNAR</sequence>
<evidence type="ECO:0000313" key="7">
    <source>
        <dbReference type="EMBL" id="PLW83147.1"/>
    </source>
</evidence>
<comment type="catalytic activity">
    <reaction evidence="5">
        <text>(2R)-3-phosphoglycerate + GTP + H(+) = 3-[(R)-glyceryl]-diphospho-5'-guanosine + diphosphate</text>
        <dbReference type="Rhea" id="RHEA:63440"/>
        <dbReference type="ChEBI" id="CHEBI:15378"/>
        <dbReference type="ChEBI" id="CHEBI:33019"/>
        <dbReference type="ChEBI" id="CHEBI:37565"/>
        <dbReference type="ChEBI" id="CHEBI:58272"/>
        <dbReference type="ChEBI" id="CHEBI:147306"/>
        <dbReference type="EC" id="2.7.7.106"/>
    </reaction>
</comment>
<evidence type="ECO:0000256" key="3">
    <source>
        <dbReference type="ARBA" id="ARBA00022741"/>
    </source>
</evidence>
<dbReference type="Gene3D" id="3.90.550.10">
    <property type="entry name" value="Spore Coat Polysaccharide Biosynthesis Protein SpsA, Chain A"/>
    <property type="match status" value="1"/>
</dbReference>
<dbReference type="AlphaFoldDB" id="A0A2N5Y453"/>
<dbReference type="GO" id="GO:0005525">
    <property type="term" value="F:GTP binding"/>
    <property type="evidence" value="ECO:0007669"/>
    <property type="project" value="UniProtKB-KW"/>
</dbReference>
<dbReference type="Proteomes" id="UP000234845">
    <property type="component" value="Unassembled WGS sequence"/>
</dbReference>
<dbReference type="EC" id="2.7.7.106" evidence="5"/>
<comment type="function">
    <text evidence="5">Guanylyltransferase that catalyzes the activation of (2R)-3-phosphoglycerate (3PG) as 3-[(R)-glyceryl]-diphospho-5'-guanosine, via the condensation of 3PG with GTP. It is involved in the biosynthesis of a derivative of the hydride carrier cofactor coenzyme F420, 3PG-F420.</text>
</comment>
<dbReference type="SUPFAM" id="SSF53448">
    <property type="entry name" value="Nucleotide-diphospho-sugar transferases"/>
    <property type="match status" value="1"/>
</dbReference>
<name>A0A2N5Y453_9GAMM</name>
<dbReference type="HAMAP" id="MF_02114">
    <property type="entry name" value="CofC"/>
    <property type="match status" value="1"/>
</dbReference>
<evidence type="ECO:0000256" key="4">
    <source>
        <dbReference type="ARBA" id="ARBA00023134"/>
    </source>
</evidence>
<evidence type="ECO:0000256" key="5">
    <source>
        <dbReference type="HAMAP-Rule" id="MF_02114"/>
    </source>
</evidence>
<organism evidence="7 8">
    <name type="scientific">Kineobactrum sediminis</name>
    <dbReference type="NCBI Taxonomy" id="1905677"/>
    <lineage>
        <taxon>Bacteria</taxon>
        <taxon>Pseudomonadati</taxon>
        <taxon>Pseudomonadota</taxon>
        <taxon>Gammaproteobacteria</taxon>
        <taxon>Cellvibrionales</taxon>
        <taxon>Halieaceae</taxon>
        <taxon>Kineobactrum</taxon>
    </lineage>
</organism>
<evidence type="ECO:0000256" key="1">
    <source>
        <dbReference type="ARBA" id="ARBA00022679"/>
    </source>
</evidence>
<dbReference type="OrthoDB" id="6334386at2"/>
<dbReference type="NCBIfam" id="TIGR03552">
    <property type="entry name" value="F420_cofC"/>
    <property type="match status" value="1"/>
</dbReference>
<comment type="pathway">
    <text evidence="5">Cofactor biosynthesis; coenzyme F420 biosynthesis.</text>
</comment>
<dbReference type="Pfam" id="PF01983">
    <property type="entry name" value="CofC"/>
    <property type="match status" value="1"/>
</dbReference>
<evidence type="ECO:0000256" key="2">
    <source>
        <dbReference type="ARBA" id="ARBA00022695"/>
    </source>
</evidence>
<reference evidence="8" key="1">
    <citation type="submission" date="2017-11" db="EMBL/GenBank/DDBJ databases">
        <title>The draft genome sequence of Chromatocurvus sp. F02.</title>
        <authorList>
            <person name="Du Z.-J."/>
            <person name="Chang Y.-Q."/>
        </authorList>
    </citation>
    <scope>NUCLEOTIDE SEQUENCE [LARGE SCALE GENOMIC DNA]</scope>
    <source>
        <strain evidence="8">F02</strain>
    </source>
</reference>
<comment type="similarity">
    <text evidence="5">Belongs to the CofC family.</text>
</comment>
<protein>
    <recommendedName>
        <fullName evidence="5">3-phospho-D-glycerate guanylyltransferase</fullName>
        <shortName evidence="5">3PG guanylyltransferase</shortName>
        <ecNumber evidence="5">2.7.7.106</ecNumber>
    </recommendedName>
</protein>
<proteinExistence type="inferred from homology"/>
<dbReference type="GO" id="GO:0052645">
    <property type="term" value="P:F420-0 metabolic process"/>
    <property type="evidence" value="ECO:0007669"/>
    <property type="project" value="UniProtKB-UniRule"/>
</dbReference>
<evidence type="ECO:0000313" key="8">
    <source>
        <dbReference type="Proteomes" id="UP000234845"/>
    </source>
</evidence>
<evidence type="ECO:0000256" key="6">
    <source>
        <dbReference type="SAM" id="MobiDB-lite"/>
    </source>
</evidence>
<dbReference type="GO" id="GO:0043814">
    <property type="term" value="F:phospholactate guanylyltransferase activity"/>
    <property type="evidence" value="ECO:0007669"/>
    <property type="project" value="InterPro"/>
</dbReference>
<accession>A0A2N5Y453</accession>
<feature type="compositionally biased region" description="Basic and acidic residues" evidence="6">
    <location>
        <begin position="100"/>
        <end position="122"/>
    </location>
</feature>
<comment type="caution">
    <text evidence="7">The sequence shown here is derived from an EMBL/GenBank/DDBJ whole genome shotgun (WGS) entry which is preliminary data.</text>
</comment>
<keyword evidence="8" id="KW-1185">Reference proteome</keyword>
<dbReference type="PANTHER" id="PTHR40392">
    <property type="entry name" value="2-PHOSPHO-L-LACTATE GUANYLYLTRANSFERASE"/>
    <property type="match status" value="1"/>
</dbReference>
<gene>
    <name evidence="7" type="primary">cofC</name>
    <name evidence="5" type="synonym">fbiD</name>
    <name evidence="7" type="ORF">CWI75_06940</name>
</gene>
<dbReference type="EMBL" id="PKLZ01000003">
    <property type="protein sequence ID" value="PLW83147.1"/>
    <property type="molecule type" value="Genomic_DNA"/>
</dbReference>
<dbReference type="PANTHER" id="PTHR40392:SF1">
    <property type="entry name" value="2-PHOSPHO-L-LACTATE GUANYLYLTRANSFERASE"/>
    <property type="match status" value="1"/>
</dbReference>
<keyword evidence="4 5" id="KW-0342">GTP-binding</keyword>
<dbReference type="RefSeq" id="WP_101520748.1">
    <property type="nucleotide sequence ID" value="NZ_PKLZ01000003.1"/>
</dbReference>
<keyword evidence="1 5" id="KW-0808">Transferase</keyword>
<dbReference type="InterPro" id="IPR029044">
    <property type="entry name" value="Nucleotide-diphossugar_trans"/>
</dbReference>